<keyword evidence="4" id="KW-0808">Transferase</keyword>
<dbReference type="PANTHER" id="PTHR11601:SF34">
    <property type="entry name" value="CYSTEINE DESULFURASE"/>
    <property type="match status" value="1"/>
</dbReference>
<evidence type="ECO:0000256" key="10">
    <source>
        <dbReference type="RuleBase" id="RU004504"/>
    </source>
</evidence>
<keyword evidence="7" id="KW-0408">Iron</keyword>
<dbReference type="Pfam" id="PF00266">
    <property type="entry name" value="Aminotran_5"/>
    <property type="match status" value="1"/>
</dbReference>
<evidence type="ECO:0000256" key="2">
    <source>
        <dbReference type="ARBA" id="ARBA00006490"/>
    </source>
</evidence>
<evidence type="ECO:0000256" key="4">
    <source>
        <dbReference type="ARBA" id="ARBA00022679"/>
    </source>
</evidence>
<dbReference type="InterPro" id="IPR015424">
    <property type="entry name" value="PyrdxlP-dep_Trfase"/>
</dbReference>
<evidence type="ECO:0000259" key="11">
    <source>
        <dbReference type="Pfam" id="PF00266"/>
    </source>
</evidence>
<keyword evidence="8" id="KW-0411">Iron-sulfur</keyword>
<dbReference type="InterPro" id="IPR015421">
    <property type="entry name" value="PyrdxlP-dep_Trfase_major"/>
</dbReference>
<evidence type="ECO:0000256" key="1">
    <source>
        <dbReference type="ARBA" id="ARBA00001933"/>
    </source>
</evidence>
<dbReference type="GO" id="GO:0046872">
    <property type="term" value="F:metal ion binding"/>
    <property type="evidence" value="ECO:0007669"/>
    <property type="project" value="UniProtKB-KW"/>
</dbReference>
<name>A0A7X0YLV7_9LIST</name>
<evidence type="ECO:0000313" key="12">
    <source>
        <dbReference type="EMBL" id="MBC2116612.1"/>
    </source>
</evidence>
<dbReference type="Gene3D" id="3.40.640.10">
    <property type="entry name" value="Type I PLP-dependent aspartate aminotransferase-like (Major domain)"/>
    <property type="match status" value="1"/>
</dbReference>
<comment type="cofactor">
    <cofactor evidence="1 10">
        <name>pyridoxal 5'-phosphate</name>
        <dbReference type="ChEBI" id="CHEBI:597326"/>
    </cofactor>
</comment>
<keyword evidence="5" id="KW-0479">Metal-binding</keyword>
<dbReference type="InterPro" id="IPR000192">
    <property type="entry name" value="Aminotrans_V_dom"/>
</dbReference>
<comment type="similarity">
    <text evidence="2">Belongs to the class-V pyridoxal-phosphate-dependent aminotransferase family. NifS/IscS subfamily.</text>
</comment>
<evidence type="ECO:0000256" key="8">
    <source>
        <dbReference type="ARBA" id="ARBA00023014"/>
    </source>
</evidence>
<evidence type="ECO:0000256" key="7">
    <source>
        <dbReference type="ARBA" id="ARBA00023004"/>
    </source>
</evidence>
<proteinExistence type="inferred from homology"/>
<dbReference type="GO" id="GO:0031071">
    <property type="term" value="F:cysteine desulfurase activity"/>
    <property type="evidence" value="ECO:0007669"/>
    <property type="project" value="UniProtKB-EC"/>
</dbReference>
<dbReference type="PANTHER" id="PTHR11601">
    <property type="entry name" value="CYSTEINE DESULFURYLASE FAMILY MEMBER"/>
    <property type="match status" value="1"/>
</dbReference>
<protein>
    <recommendedName>
        <fullName evidence="3">cysteine desulfurase</fullName>
        <ecNumber evidence="3">2.8.1.7</ecNumber>
    </recommendedName>
</protein>
<dbReference type="SUPFAM" id="SSF53383">
    <property type="entry name" value="PLP-dependent transferases"/>
    <property type="match status" value="1"/>
</dbReference>
<dbReference type="EC" id="2.8.1.7" evidence="3"/>
<dbReference type="InterPro" id="IPR020578">
    <property type="entry name" value="Aminotrans_V_PyrdxlP_BS"/>
</dbReference>
<dbReference type="FunFam" id="3.40.640.10:FF:000084">
    <property type="entry name" value="IscS-like cysteine desulfurase"/>
    <property type="match status" value="1"/>
</dbReference>
<dbReference type="GO" id="GO:0051536">
    <property type="term" value="F:iron-sulfur cluster binding"/>
    <property type="evidence" value="ECO:0007669"/>
    <property type="project" value="UniProtKB-KW"/>
</dbReference>
<comment type="caution">
    <text evidence="12">The sequence shown here is derived from an EMBL/GenBank/DDBJ whole genome shotgun (WGS) entry which is preliminary data.</text>
</comment>
<dbReference type="AlphaFoldDB" id="A0A7X0YLV7"/>
<evidence type="ECO:0000256" key="6">
    <source>
        <dbReference type="ARBA" id="ARBA00022898"/>
    </source>
</evidence>
<dbReference type="EMBL" id="JAARXI010000004">
    <property type="protein sequence ID" value="MBC2116612.1"/>
    <property type="molecule type" value="Genomic_DNA"/>
</dbReference>
<dbReference type="NCBIfam" id="NF002806">
    <property type="entry name" value="PRK02948.1"/>
    <property type="match status" value="1"/>
</dbReference>
<dbReference type="PIRSF" id="PIRSF005572">
    <property type="entry name" value="NifS"/>
    <property type="match status" value="1"/>
</dbReference>
<dbReference type="InterPro" id="IPR016454">
    <property type="entry name" value="Cysteine_dSase"/>
</dbReference>
<evidence type="ECO:0000256" key="9">
    <source>
        <dbReference type="ARBA" id="ARBA00050776"/>
    </source>
</evidence>
<organism evidence="12 13">
    <name type="scientific">Listeria booriae</name>
    <dbReference type="NCBI Taxonomy" id="1552123"/>
    <lineage>
        <taxon>Bacteria</taxon>
        <taxon>Bacillati</taxon>
        <taxon>Bacillota</taxon>
        <taxon>Bacilli</taxon>
        <taxon>Bacillales</taxon>
        <taxon>Listeriaceae</taxon>
        <taxon>Listeria</taxon>
    </lineage>
</organism>
<evidence type="ECO:0000256" key="3">
    <source>
        <dbReference type="ARBA" id="ARBA00012239"/>
    </source>
</evidence>
<dbReference type="Proteomes" id="UP000529446">
    <property type="component" value="Unassembled WGS sequence"/>
</dbReference>
<reference evidence="12 13" key="1">
    <citation type="submission" date="2020-03" db="EMBL/GenBank/DDBJ databases">
        <title>Soil Listeria distribution.</title>
        <authorList>
            <person name="Liao J."/>
            <person name="Wiedmann M."/>
        </authorList>
    </citation>
    <scope>NUCLEOTIDE SEQUENCE [LARGE SCALE GENOMIC DNA]</scope>
    <source>
        <strain evidence="12 13">FSL L7-0360</strain>
    </source>
</reference>
<keyword evidence="6" id="KW-0663">Pyridoxal phosphate</keyword>
<feature type="domain" description="Aminotransferase class V" evidence="11">
    <location>
        <begin position="4"/>
        <end position="366"/>
    </location>
</feature>
<accession>A0A7X0YLV7</accession>
<dbReference type="Gene3D" id="3.90.1150.10">
    <property type="entry name" value="Aspartate Aminotransferase, domain 1"/>
    <property type="match status" value="1"/>
</dbReference>
<dbReference type="RefSeq" id="WP_185535591.1">
    <property type="nucleotide sequence ID" value="NZ_JAARXI010000004.1"/>
</dbReference>
<sequence length="380" mass="41314">MERVYLDHAATSPIHPEVVQAMLASFTNNYGNPSSIHYAGREARKSLDEARATVAQSIKADEREIVFTSGGTEGDNIALIGAALASKERGTHIITTAIEHPAVLETCKYLETQGFTVTYLPVDGDGVISLADFDAALTDETVLVSVMYGNNEIGSVQPIREIGARLADHQALFHTDAVQAFGMFDMDVTHLGVDLLTVTAHKINGPRGIGFLYVKNGVNLVYPFHGGEQERKRRAGTENLPGICGLAEAVRIAQESRKQKRSDFTEYKQVFVDTFEEAGIAFEVNGKLEKSLPQVMNVRFPGVSVEQLLMNLDMEGIAVSSGSACTAGTVDPSHVLVALFGEDHDGVRESIRISFGLGNTYEEMEQVAAEIVKVVERLRK</sequence>
<evidence type="ECO:0000313" key="13">
    <source>
        <dbReference type="Proteomes" id="UP000529446"/>
    </source>
</evidence>
<gene>
    <name evidence="12" type="ORF">HCB06_08335</name>
</gene>
<dbReference type="InterPro" id="IPR015422">
    <property type="entry name" value="PyrdxlP-dep_Trfase_small"/>
</dbReference>
<evidence type="ECO:0000256" key="5">
    <source>
        <dbReference type="ARBA" id="ARBA00022723"/>
    </source>
</evidence>
<dbReference type="PROSITE" id="PS00595">
    <property type="entry name" value="AA_TRANSFER_CLASS_5"/>
    <property type="match status" value="1"/>
</dbReference>
<comment type="catalytic activity">
    <reaction evidence="9">
        <text>(sulfur carrier)-H + L-cysteine = (sulfur carrier)-SH + L-alanine</text>
        <dbReference type="Rhea" id="RHEA:43892"/>
        <dbReference type="Rhea" id="RHEA-COMP:14737"/>
        <dbReference type="Rhea" id="RHEA-COMP:14739"/>
        <dbReference type="ChEBI" id="CHEBI:29917"/>
        <dbReference type="ChEBI" id="CHEBI:35235"/>
        <dbReference type="ChEBI" id="CHEBI:57972"/>
        <dbReference type="ChEBI" id="CHEBI:64428"/>
        <dbReference type="EC" id="2.8.1.7"/>
    </reaction>
</comment>
<dbReference type="Gene3D" id="1.10.260.50">
    <property type="match status" value="1"/>
</dbReference>